<reference evidence="6" key="1">
    <citation type="journal article" date="2020" name="Fungal Divers.">
        <title>Resolving the Mortierellaceae phylogeny through synthesis of multi-gene phylogenetics and phylogenomics.</title>
        <authorList>
            <person name="Vandepol N."/>
            <person name="Liber J."/>
            <person name="Desiro A."/>
            <person name="Na H."/>
            <person name="Kennedy M."/>
            <person name="Barry K."/>
            <person name="Grigoriev I.V."/>
            <person name="Miller A.N."/>
            <person name="O'Donnell K."/>
            <person name="Stajich J.E."/>
            <person name="Bonito G."/>
        </authorList>
    </citation>
    <scope>NUCLEOTIDE SEQUENCE</scope>
    <source>
        <strain evidence="6">CK1249</strain>
    </source>
</reference>
<accession>A0A9P6IYR4</accession>
<dbReference type="AlphaFoldDB" id="A0A9P6IYR4"/>
<dbReference type="PANTHER" id="PTHR20982">
    <property type="entry name" value="RIBOSOME RECYCLING FACTOR"/>
    <property type="match status" value="1"/>
</dbReference>
<dbReference type="Proteomes" id="UP000738359">
    <property type="component" value="Unassembled WGS sequence"/>
</dbReference>
<evidence type="ECO:0000256" key="2">
    <source>
        <dbReference type="ARBA" id="ARBA00022917"/>
    </source>
</evidence>
<dbReference type="PANTHER" id="PTHR20982:SF3">
    <property type="entry name" value="MITOCHONDRIAL RIBOSOME RECYCLING FACTOR PSEUDO 1"/>
    <property type="match status" value="1"/>
</dbReference>
<dbReference type="SUPFAM" id="SSF55194">
    <property type="entry name" value="Ribosome recycling factor, RRF"/>
    <property type="match status" value="1"/>
</dbReference>
<dbReference type="Gene3D" id="3.30.1360.40">
    <property type="match status" value="1"/>
</dbReference>
<evidence type="ECO:0000256" key="1">
    <source>
        <dbReference type="ARBA" id="ARBA00005912"/>
    </source>
</evidence>
<sequence>MQRATSAFLFTARSFSTSRSLASHLSSAASASASQSTPLLLRSSNGSLGQRMAMAVAASNQQTRCYAKKGGKAVKGGKKGANSDDDDDDDSNSRKGKGKSSGSASAGVMSFDPLDLEKKFSQCLERLKKDFTTMRAGTANPAILDPVMVKLEGKMVPLRDLAQVSIKDAKTLMVNVNDNELTAPIERAIREAGLNLNPIADNKAVRVPVPKPTKEFRESLTKMASASTEKAKTIIRKLRQDGMKDLKKDLKAGMSEDENYNLEKKAQTLHDKYIKDAEDALKAKTKEIMAN</sequence>
<comment type="function">
    <text evidence="3">Necessary for protein synthesis in mitochondria. Functions as a ribosome recycling factor in mitochondria.</text>
</comment>
<dbReference type="InterPro" id="IPR002661">
    <property type="entry name" value="Ribosome_recyc_fac"/>
</dbReference>
<gene>
    <name evidence="6" type="ORF">BGZ70_000207</name>
</gene>
<proteinExistence type="inferred from homology"/>
<keyword evidence="2" id="KW-0648">Protein biosynthesis</keyword>
<comment type="similarity">
    <text evidence="1">Belongs to the RRF family.</text>
</comment>
<dbReference type="OrthoDB" id="407355at2759"/>
<comment type="caution">
    <text evidence="6">The sequence shown here is derived from an EMBL/GenBank/DDBJ whole genome shotgun (WGS) entry which is preliminary data.</text>
</comment>
<evidence type="ECO:0000256" key="4">
    <source>
        <dbReference type="SAM" id="MobiDB-lite"/>
    </source>
</evidence>
<dbReference type="EMBL" id="JAAAHY010001035">
    <property type="protein sequence ID" value="KAF9953528.1"/>
    <property type="molecule type" value="Genomic_DNA"/>
</dbReference>
<dbReference type="Pfam" id="PF01765">
    <property type="entry name" value="RRF"/>
    <property type="match status" value="1"/>
</dbReference>
<evidence type="ECO:0000313" key="7">
    <source>
        <dbReference type="Proteomes" id="UP000738359"/>
    </source>
</evidence>
<dbReference type="InterPro" id="IPR036191">
    <property type="entry name" value="RRF_sf"/>
</dbReference>
<protein>
    <recommendedName>
        <fullName evidence="5">Ribosome recycling factor domain-containing protein</fullName>
    </recommendedName>
</protein>
<feature type="region of interest" description="Disordered" evidence="4">
    <location>
        <begin position="68"/>
        <end position="108"/>
    </location>
</feature>
<feature type="domain" description="Ribosome recycling factor" evidence="5">
    <location>
        <begin position="127"/>
        <end position="289"/>
    </location>
</feature>
<feature type="compositionally biased region" description="Basic residues" evidence="4">
    <location>
        <begin position="68"/>
        <end position="78"/>
    </location>
</feature>
<dbReference type="Gene3D" id="1.10.132.20">
    <property type="entry name" value="Ribosome-recycling factor"/>
    <property type="match status" value="1"/>
</dbReference>
<evidence type="ECO:0000259" key="5">
    <source>
        <dbReference type="Pfam" id="PF01765"/>
    </source>
</evidence>
<evidence type="ECO:0000313" key="6">
    <source>
        <dbReference type="EMBL" id="KAF9953528.1"/>
    </source>
</evidence>
<dbReference type="GO" id="GO:0043023">
    <property type="term" value="F:ribosomal large subunit binding"/>
    <property type="evidence" value="ECO:0007669"/>
    <property type="project" value="TreeGrafter"/>
</dbReference>
<dbReference type="CDD" id="cd00520">
    <property type="entry name" value="RRF"/>
    <property type="match status" value="1"/>
</dbReference>
<dbReference type="InterPro" id="IPR023584">
    <property type="entry name" value="Ribosome_recyc_fac_dom"/>
</dbReference>
<organism evidence="6 7">
    <name type="scientific">Mortierella alpina</name>
    <name type="common">Oleaginous fungus</name>
    <name type="synonym">Mortierella renispora</name>
    <dbReference type="NCBI Taxonomy" id="64518"/>
    <lineage>
        <taxon>Eukaryota</taxon>
        <taxon>Fungi</taxon>
        <taxon>Fungi incertae sedis</taxon>
        <taxon>Mucoromycota</taxon>
        <taxon>Mortierellomycotina</taxon>
        <taxon>Mortierellomycetes</taxon>
        <taxon>Mortierellales</taxon>
        <taxon>Mortierellaceae</taxon>
        <taxon>Mortierella</taxon>
    </lineage>
</organism>
<evidence type="ECO:0000256" key="3">
    <source>
        <dbReference type="ARBA" id="ARBA00024909"/>
    </source>
</evidence>
<dbReference type="GO" id="GO:0005739">
    <property type="term" value="C:mitochondrion"/>
    <property type="evidence" value="ECO:0007669"/>
    <property type="project" value="TreeGrafter"/>
</dbReference>
<name>A0A9P6IYR4_MORAP</name>
<keyword evidence="7" id="KW-1185">Reference proteome</keyword>
<dbReference type="FunFam" id="3.30.1360.40:FF:000001">
    <property type="entry name" value="Ribosome-recycling factor"/>
    <property type="match status" value="1"/>
</dbReference>
<dbReference type="GO" id="GO:0006412">
    <property type="term" value="P:translation"/>
    <property type="evidence" value="ECO:0007669"/>
    <property type="project" value="UniProtKB-KW"/>
</dbReference>